<protein>
    <submittedName>
        <fullName evidence="1">Uncharacterized protein</fullName>
    </submittedName>
</protein>
<dbReference type="EMBL" id="JAGYWB010000016">
    <property type="protein sequence ID" value="KAI0496678.1"/>
    <property type="molecule type" value="Genomic_DNA"/>
</dbReference>
<sequence>MRTHDLASEVKEEHADVTFQLRVPLFASTSAPAFRGPHPLSTFTIPPMLEPLDESTSRAGTQLNSSSIIQRACKSAQALARLSRLISTG</sequence>
<proteinExistence type="predicted"/>
<accession>A0A8T3AKX8</accession>
<dbReference type="AlphaFoldDB" id="A0A8T3AKX8"/>
<evidence type="ECO:0000313" key="2">
    <source>
        <dbReference type="Proteomes" id="UP000829196"/>
    </source>
</evidence>
<comment type="caution">
    <text evidence="1">The sequence shown here is derived from an EMBL/GenBank/DDBJ whole genome shotgun (WGS) entry which is preliminary data.</text>
</comment>
<organism evidence="1 2">
    <name type="scientific">Dendrobium nobile</name>
    <name type="common">Orchid</name>
    <dbReference type="NCBI Taxonomy" id="94219"/>
    <lineage>
        <taxon>Eukaryota</taxon>
        <taxon>Viridiplantae</taxon>
        <taxon>Streptophyta</taxon>
        <taxon>Embryophyta</taxon>
        <taxon>Tracheophyta</taxon>
        <taxon>Spermatophyta</taxon>
        <taxon>Magnoliopsida</taxon>
        <taxon>Liliopsida</taxon>
        <taxon>Asparagales</taxon>
        <taxon>Orchidaceae</taxon>
        <taxon>Epidendroideae</taxon>
        <taxon>Malaxideae</taxon>
        <taxon>Dendrobiinae</taxon>
        <taxon>Dendrobium</taxon>
    </lineage>
</organism>
<name>A0A8T3AKX8_DENNO</name>
<keyword evidence="2" id="KW-1185">Reference proteome</keyword>
<evidence type="ECO:0000313" key="1">
    <source>
        <dbReference type="EMBL" id="KAI0496678.1"/>
    </source>
</evidence>
<reference evidence="1" key="1">
    <citation type="journal article" date="2022" name="Front. Genet.">
        <title>Chromosome-Scale Assembly of the Dendrobium nobile Genome Provides Insights Into the Molecular Mechanism of the Biosynthesis of the Medicinal Active Ingredient of Dendrobium.</title>
        <authorList>
            <person name="Xu Q."/>
            <person name="Niu S.-C."/>
            <person name="Li K.-L."/>
            <person name="Zheng P.-J."/>
            <person name="Zhang X.-J."/>
            <person name="Jia Y."/>
            <person name="Liu Y."/>
            <person name="Niu Y.-X."/>
            <person name="Yu L.-H."/>
            <person name="Chen D.-F."/>
            <person name="Zhang G.-Q."/>
        </authorList>
    </citation>
    <scope>NUCLEOTIDE SEQUENCE</scope>
    <source>
        <tissue evidence="1">Leaf</tissue>
    </source>
</reference>
<gene>
    <name evidence="1" type="ORF">KFK09_023002</name>
</gene>
<dbReference type="Proteomes" id="UP000829196">
    <property type="component" value="Unassembled WGS sequence"/>
</dbReference>